<dbReference type="Proteomes" id="UP000187455">
    <property type="component" value="Unassembled WGS sequence"/>
</dbReference>
<reference evidence="2 3" key="1">
    <citation type="journal article" date="2016" name="Mol. Biol. Evol.">
        <title>Genome-Wide Survey of Gut Fungi (Harpellales) Reveals the First Horizontally Transferred Ubiquitin Gene from a Mosquito Host.</title>
        <authorList>
            <person name="Wang Y."/>
            <person name="White M.M."/>
            <person name="Kvist S."/>
            <person name="Moncalvo J.M."/>
        </authorList>
    </citation>
    <scope>NUCLEOTIDE SEQUENCE [LARGE SCALE GENOMIC DNA]</scope>
    <source>
        <strain evidence="2 3">ALG-7-W6</strain>
    </source>
</reference>
<comment type="caution">
    <text evidence="2">The sequence shown here is derived from an EMBL/GenBank/DDBJ whole genome shotgun (WGS) entry which is preliminary data.</text>
</comment>
<proteinExistence type="predicted"/>
<sequence length="184" mass="21027">MKFFNPLVAVFQVLLLHLVAARIPICNEGSFCDRIQHNKYSKVKSMEMVKRSIHIERSDISEKPLEYFRDSESISPFTSKDLKYINDLTDLECSSKNCNMTFYFGLKDGFAVQAQLQCFGCPDKKSNIRCMRSLSATLYSGIMFYNGKVGICNSLGFVKKIKSILGYLDRIKIHNAAKYNTTLE</sequence>
<dbReference type="EMBL" id="LSSL01000001">
    <property type="protein sequence ID" value="OLY85801.1"/>
    <property type="molecule type" value="Genomic_DNA"/>
</dbReference>
<accession>A0A1R0H9L8</accession>
<gene>
    <name evidence="2" type="ORF">AYI68_g3</name>
</gene>
<protein>
    <submittedName>
        <fullName evidence="2">Uncharacterized protein</fullName>
    </submittedName>
</protein>
<organism evidence="2 3">
    <name type="scientific">Smittium mucronatum</name>
    <dbReference type="NCBI Taxonomy" id="133383"/>
    <lineage>
        <taxon>Eukaryota</taxon>
        <taxon>Fungi</taxon>
        <taxon>Fungi incertae sedis</taxon>
        <taxon>Zoopagomycota</taxon>
        <taxon>Kickxellomycotina</taxon>
        <taxon>Harpellomycetes</taxon>
        <taxon>Harpellales</taxon>
        <taxon>Legeriomycetaceae</taxon>
        <taxon>Smittium</taxon>
    </lineage>
</organism>
<feature type="signal peptide" evidence="1">
    <location>
        <begin position="1"/>
        <end position="21"/>
    </location>
</feature>
<keyword evidence="3" id="KW-1185">Reference proteome</keyword>
<evidence type="ECO:0000256" key="1">
    <source>
        <dbReference type="SAM" id="SignalP"/>
    </source>
</evidence>
<keyword evidence="1" id="KW-0732">Signal</keyword>
<dbReference type="AlphaFoldDB" id="A0A1R0H9L8"/>
<feature type="chain" id="PRO_5012051076" evidence="1">
    <location>
        <begin position="22"/>
        <end position="184"/>
    </location>
</feature>
<name>A0A1R0H9L8_9FUNG</name>
<evidence type="ECO:0000313" key="2">
    <source>
        <dbReference type="EMBL" id="OLY85801.1"/>
    </source>
</evidence>
<evidence type="ECO:0000313" key="3">
    <source>
        <dbReference type="Proteomes" id="UP000187455"/>
    </source>
</evidence>